<sequence length="381" mass="40786">MMTTAPLFETLTLAHGPAWKNRFMLAPLTNTQSHPDGTLSDEEYHWLTLRATGGFGLVMTAAAHVQAVGQGFPGQIGAFGDEHIEGLTRLAAGLKARGAVSSLQLHHAGDRSPADLVGVPVGPSDEADKGVRGLTLAEVEQLRDDFIAAAVRAKKAGFDGVEVHGAHGYIIAQFLSAEINKREDAYGGSLENRARLLFEIVNGIRAATGPDFQLGLRLSPERFGLDLGEMLTVTKRVFAEQVIDFFDLSAWDVNKEPADEAFKGQTLVSLFTALDRGKIRLGAAGKIMDAATAVSVLDAGCDFVVIGRGAILRHDFPERVRRDAAYASPPLPVPEAWLNAQGLSTAFVDYMRAWPNYVAKDGDDTSAYDGLEVTLAADAVS</sequence>
<dbReference type="InterPro" id="IPR013785">
    <property type="entry name" value="Aldolase_TIM"/>
</dbReference>
<accession>A0A059GB33</accession>
<organism evidence="4 5">
    <name type="scientific">Hyphomonas oceanitis SCH89</name>
    <dbReference type="NCBI Taxonomy" id="1280953"/>
    <lineage>
        <taxon>Bacteria</taxon>
        <taxon>Pseudomonadati</taxon>
        <taxon>Pseudomonadota</taxon>
        <taxon>Alphaproteobacteria</taxon>
        <taxon>Hyphomonadales</taxon>
        <taxon>Hyphomonadaceae</taxon>
        <taxon>Hyphomonas</taxon>
    </lineage>
</organism>
<dbReference type="OrthoDB" id="9784632at2"/>
<dbReference type="STRING" id="1280953.HOC_01951"/>
<keyword evidence="1" id="KW-0285">Flavoprotein</keyword>
<dbReference type="GO" id="GO:0016491">
    <property type="term" value="F:oxidoreductase activity"/>
    <property type="evidence" value="ECO:0007669"/>
    <property type="project" value="UniProtKB-KW"/>
</dbReference>
<dbReference type="eggNOG" id="COG1902">
    <property type="taxonomic scope" value="Bacteria"/>
</dbReference>
<protein>
    <submittedName>
        <fullName evidence="4">NADH:flavin oxidoreductase</fullName>
    </submittedName>
</protein>
<dbReference type="InterPro" id="IPR051799">
    <property type="entry name" value="NADH_flavin_oxidoreductase"/>
</dbReference>
<evidence type="ECO:0000313" key="4">
    <source>
        <dbReference type="EMBL" id="KDA04062.1"/>
    </source>
</evidence>
<dbReference type="InterPro" id="IPR001155">
    <property type="entry name" value="OxRdtase_FMN_N"/>
</dbReference>
<evidence type="ECO:0000259" key="3">
    <source>
        <dbReference type="Pfam" id="PF00724"/>
    </source>
</evidence>
<proteinExistence type="predicted"/>
<dbReference type="AlphaFoldDB" id="A0A059GB33"/>
<dbReference type="PATRIC" id="fig|1280953.3.peg.393"/>
<comment type="caution">
    <text evidence="4">The sequence shown here is derived from an EMBL/GenBank/DDBJ whole genome shotgun (WGS) entry which is preliminary data.</text>
</comment>
<dbReference type="RefSeq" id="WP_084146086.1">
    <property type="nucleotide sequence ID" value="NZ_ARYL01000002.1"/>
</dbReference>
<dbReference type="GO" id="GO:0010181">
    <property type="term" value="F:FMN binding"/>
    <property type="evidence" value="ECO:0007669"/>
    <property type="project" value="InterPro"/>
</dbReference>
<keyword evidence="5" id="KW-1185">Reference proteome</keyword>
<reference evidence="4 5" key="1">
    <citation type="journal article" date="2014" name="Antonie Van Leeuwenhoek">
        <title>Hyphomonas beringensis sp. nov. and Hyphomonas chukchiensis sp. nov., isolated from surface seawater of the Bering Sea and Chukchi Sea.</title>
        <authorList>
            <person name="Li C."/>
            <person name="Lai Q."/>
            <person name="Li G."/>
            <person name="Dong C."/>
            <person name="Wang J."/>
            <person name="Liao Y."/>
            <person name="Shao Z."/>
        </authorList>
    </citation>
    <scope>NUCLEOTIDE SEQUENCE [LARGE SCALE GENOMIC DNA]</scope>
    <source>
        <strain evidence="4 5">SCH89</strain>
    </source>
</reference>
<dbReference type="CDD" id="cd02803">
    <property type="entry name" value="OYE_like_FMN_family"/>
    <property type="match status" value="1"/>
</dbReference>
<evidence type="ECO:0000313" key="5">
    <source>
        <dbReference type="Proteomes" id="UP000024942"/>
    </source>
</evidence>
<evidence type="ECO:0000256" key="1">
    <source>
        <dbReference type="ARBA" id="ARBA00022630"/>
    </source>
</evidence>
<evidence type="ECO:0000256" key="2">
    <source>
        <dbReference type="ARBA" id="ARBA00023002"/>
    </source>
</evidence>
<dbReference type="PANTHER" id="PTHR43656">
    <property type="entry name" value="BINDING OXIDOREDUCTASE, PUTATIVE (AFU_ORTHOLOGUE AFUA_2G08260)-RELATED"/>
    <property type="match status" value="1"/>
</dbReference>
<dbReference type="Pfam" id="PF00724">
    <property type="entry name" value="Oxidored_FMN"/>
    <property type="match status" value="1"/>
</dbReference>
<gene>
    <name evidence="4" type="ORF">HOC_01951</name>
</gene>
<dbReference type="Gene3D" id="3.20.20.70">
    <property type="entry name" value="Aldolase class I"/>
    <property type="match status" value="1"/>
</dbReference>
<dbReference type="EMBL" id="ARYL01000002">
    <property type="protein sequence ID" value="KDA04062.1"/>
    <property type="molecule type" value="Genomic_DNA"/>
</dbReference>
<dbReference type="Proteomes" id="UP000024942">
    <property type="component" value="Unassembled WGS sequence"/>
</dbReference>
<keyword evidence="2" id="KW-0560">Oxidoreductase</keyword>
<dbReference type="PANTHER" id="PTHR43656:SF2">
    <property type="entry name" value="BINDING OXIDOREDUCTASE, PUTATIVE (AFU_ORTHOLOGUE AFUA_2G08260)-RELATED"/>
    <property type="match status" value="1"/>
</dbReference>
<feature type="domain" description="NADH:flavin oxidoreductase/NADH oxidase N-terminal" evidence="3">
    <location>
        <begin position="7"/>
        <end position="322"/>
    </location>
</feature>
<name>A0A059GB33_9PROT</name>
<dbReference type="SUPFAM" id="SSF51395">
    <property type="entry name" value="FMN-linked oxidoreductases"/>
    <property type="match status" value="1"/>
</dbReference>